<name>A0AAW2G7K4_9HYME</name>
<gene>
    <name evidence="2" type="ORF">PUN28_006216</name>
</gene>
<evidence type="ECO:0000313" key="3">
    <source>
        <dbReference type="Proteomes" id="UP001430953"/>
    </source>
</evidence>
<dbReference type="Proteomes" id="UP001430953">
    <property type="component" value="Unassembled WGS sequence"/>
</dbReference>
<sequence length="91" mass="10422">MRNMLTQLKCTRARNCQSYIFHMAFKSQLFFYVWRVNTVYFRVHPRRPATSGRKTGAIGERMKGGRGVASRGEGGEARLDCTSTRGTEIRC</sequence>
<organism evidence="2 3">
    <name type="scientific">Cardiocondyla obscurior</name>
    <dbReference type="NCBI Taxonomy" id="286306"/>
    <lineage>
        <taxon>Eukaryota</taxon>
        <taxon>Metazoa</taxon>
        <taxon>Ecdysozoa</taxon>
        <taxon>Arthropoda</taxon>
        <taxon>Hexapoda</taxon>
        <taxon>Insecta</taxon>
        <taxon>Pterygota</taxon>
        <taxon>Neoptera</taxon>
        <taxon>Endopterygota</taxon>
        <taxon>Hymenoptera</taxon>
        <taxon>Apocrita</taxon>
        <taxon>Aculeata</taxon>
        <taxon>Formicoidea</taxon>
        <taxon>Formicidae</taxon>
        <taxon>Myrmicinae</taxon>
        <taxon>Cardiocondyla</taxon>
    </lineage>
</organism>
<evidence type="ECO:0000256" key="1">
    <source>
        <dbReference type="SAM" id="MobiDB-lite"/>
    </source>
</evidence>
<proteinExistence type="predicted"/>
<accession>A0AAW2G7K4</accession>
<evidence type="ECO:0000313" key="2">
    <source>
        <dbReference type="EMBL" id="KAL0124221.1"/>
    </source>
</evidence>
<feature type="compositionally biased region" description="Polar residues" evidence="1">
    <location>
        <begin position="81"/>
        <end position="91"/>
    </location>
</feature>
<dbReference type="EMBL" id="JADYXP020000005">
    <property type="protein sequence ID" value="KAL0124221.1"/>
    <property type="molecule type" value="Genomic_DNA"/>
</dbReference>
<comment type="caution">
    <text evidence="2">The sequence shown here is derived from an EMBL/GenBank/DDBJ whole genome shotgun (WGS) entry which is preliminary data.</text>
</comment>
<dbReference type="AlphaFoldDB" id="A0AAW2G7K4"/>
<protein>
    <submittedName>
        <fullName evidence="2">Uncharacterized protein</fullName>
    </submittedName>
</protein>
<feature type="region of interest" description="Disordered" evidence="1">
    <location>
        <begin position="48"/>
        <end position="91"/>
    </location>
</feature>
<keyword evidence="3" id="KW-1185">Reference proteome</keyword>
<reference evidence="2 3" key="1">
    <citation type="submission" date="2023-03" db="EMBL/GenBank/DDBJ databases">
        <title>High recombination rates correlate with genetic variation in Cardiocondyla obscurior ants.</title>
        <authorList>
            <person name="Errbii M."/>
        </authorList>
    </citation>
    <scope>NUCLEOTIDE SEQUENCE [LARGE SCALE GENOMIC DNA]</scope>
    <source>
        <strain evidence="2">Alpha-2009</strain>
        <tissue evidence="2">Whole body</tissue>
    </source>
</reference>